<dbReference type="InterPro" id="IPR001932">
    <property type="entry name" value="PPM-type_phosphatase-like_dom"/>
</dbReference>
<evidence type="ECO:0000313" key="3">
    <source>
        <dbReference type="Proteomes" id="UP001438707"/>
    </source>
</evidence>
<dbReference type="EMBL" id="JALJOS010000026">
    <property type="protein sequence ID" value="KAK9825033.1"/>
    <property type="molecule type" value="Genomic_DNA"/>
</dbReference>
<dbReference type="InterPro" id="IPR015655">
    <property type="entry name" value="PP2C"/>
</dbReference>
<dbReference type="Pfam" id="PF00481">
    <property type="entry name" value="PP2C"/>
    <property type="match status" value="1"/>
</dbReference>
<dbReference type="InterPro" id="IPR036457">
    <property type="entry name" value="PPM-type-like_dom_sf"/>
</dbReference>
<feature type="domain" description="PPM-type phosphatase" evidence="1">
    <location>
        <begin position="1"/>
        <end position="277"/>
    </location>
</feature>
<dbReference type="Proteomes" id="UP001438707">
    <property type="component" value="Unassembled WGS sequence"/>
</dbReference>
<comment type="caution">
    <text evidence="2">The sequence shown here is derived from an EMBL/GenBank/DDBJ whole genome shotgun (WGS) entry which is preliminary data.</text>
</comment>
<protein>
    <recommendedName>
        <fullName evidence="1">PPM-type phosphatase domain-containing protein</fullName>
    </recommendedName>
</protein>
<dbReference type="SMART" id="SM00332">
    <property type="entry name" value="PP2Cc"/>
    <property type="match status" value="1"/>
</dbReference>
<gene>
    <name evidence="2" type="ORF">WJX74_002403</name>
</gene>
<accession>A0AAW1QU32</accession>
<dbReference type="PANTHER" id="PTHR47992">
    <property type="entry name" value="PROTEIN PHOSPHATASE"/>
    <property type="match status" value="1"/>
</dbReference>
<evidence type="ECO:0000259" key="1">
    <source>
        <dbReference type="PROSITE" id="PS51746"/>
    </source>
</evidence>
<proteinExistence type="predicted"/>
<reference evidence="2 3" key="1">
    <citation type="journal article" date="2024" name="Nat. Commun.">
        <title>Phylogenomics reveals the evolutionary origins of lichenization in chlorophyte algae.</title>
        <authorList>
            <person name="Puginier C."/>
            <person name="Libourel C."/>
            <person name="Otte J."/>
            <person name="Skaloud P."/>
            <person name="Haon M."/>
            <person name="Grisel S."/>
            <person name="Petersen M."/>
            <person name="Berrin J.G."/>
            <person name="Delaux P.M."/>
            <person name="Dal Grande F."/>
            <person name="Keller J."/>
        </authorList>
    </citation>
    <scope>NUCLEOTIDE SEQUENCE [LARGE SCALE GENOMIC DNA]</scope>
    <source>
        <strain evidence="2 3">SAG 2145</strain>
    </source>
</reference>
<dbReference type="GO" id="GO:0004722">
    <property type="term" value="F:protein serine/threonine phosphatase activity"/>
    <property type="evidence" value="ECO:0007669"/>
    <property type="project" value="InterPro"/>
</dbReference>
<dbReference type="Gene3D" id="3.60.40.10">
    <property type="entry name" value="PPM-type phosphatase domain"/>
    <property type="match status" value="1"/>
</dbReference>
<dbReference type="CDD" id="cd00143">
    <property type="entry name" value="PP2Cc"/>
    <property type="match status" value="1"/>
</dbReference>
<dbReference type="PROSITE" id="PS51746">
    <property type="entry name" value="PPM_2"/>
    <property type="match status" value="1"/>
</dbReference>
<dbReference type="SUPFAM" id="SSF81606">
    <property type="entry name" value="PP2C-like"/>
    <property type="match status" value="1"/>
</dbReference>
<evidence type="ECO:0000313" key="2">
    <source>
        <dbReference type="EMBL" id="KAK9825033.1"/>
    </source>
</evidence>
<dbReference type="AlphaFoldDB" id="A0AAW1QU32"/>
<sequence>MACMSRAGREPGFKKQNQDNCFAFEKFISGEQSLYGAFDGHGPNGHLVSGYVKQHLPIMLVNHLSMEPDLTRALTKGFLEVDKAMQSSRIDCEFSGSTAVVGFLRGRTLATAWVGDSRCVMGKQPVKGGPFEAVDMTKDHKPTLPEEKARIQASNGRVERLVDEAGEPIGPFRVWLQYAWIPGLAMSRALGDLLAHSVGVTSEPECTIVDLTPQDKFIILASDGVWEFISSQEAVDIVGNCTTVEEGCRQLVDEAHQRWLVEEEGVVDDITAVVVRFNTVTV</sequence>
<name>A0AAW1QU32_9CHLO</name>
<organism evidence="2 3">
    <name type="scientific">Apatococcus lobatus</name>
    <dbReference type="NCBI Taxonomy" id="904363"/>
    <lineage>
        <taxon>Eukaryota</taxon>
        <taxon>Viridiplantae</taxon>
        <taxon>Chlorophyta</taxon>
        <taxon>core chlorophytes</taxon>
        <taxon>Trebouxiophyceae</taxon>
        <taxon>Chlorellales</taxon>
        <taxon>Chlorellaceae</taxon>
        <taxon>Apatococcus</taxon>
    </lineage>
</organism>
<keyword evidence="3" id="KW-1185">Reference proteome</keyword>